<evidence type="ECO:0000313" key="4">
    <source>
        <dbReference type="Proteomes" id="UP000436088"/>
    </source>
</evidence>
<keyword evidence="4" id="KW-1185">Reference proteome</keyword>
<dbReference type="EMBL" id="VEPZ02000934">
    <property type="protein sequence ID" value="KAE8710029.1"/>
    <property type="molecule type" value="Genomic_DNA"/>
</dbReference>
<evidence type="ECO:0000313" key="3">
    <source>
        <dbReference type="EMBL" id="KAE8710029.1"/>
    </source>
</evidence>
<dbReference type="Proteomes" id="UP000436088">
    <property type="component" value="Unassembled WGS sequence"/>
</dbReference>
<reference evidence="3" key="1">
    <citation type="submission" date="2019-09" db="EMBL/GenBank/DDBJ databases">
        <title>Draft genome information of white flower Hibiscus syriacus.</title>
        <authorList>
            <person name="Kim Y.-M."/>
        </authorList>
    </citation>
    <scope>NUCLEOTIDE SEQUENCE [LARGE SCALE GENOMIC DNA]</scope>
    <source>
        <strain evidence="3">YM2019G1</strain>
    </source>
</reference>
<evidence type="ECO:0000256" key="1">
    <source>
        <dbReference type="ARBA" id="ARBA00004123"/>
    </source>
</evidence>
<feature type="region of interest" description="Disordered" evidence="2">
    <location>
        <begin position="68"/>
        <end position="88"/>
    </location>
</feature>
<organism evidence="3 4">
    <name type="scientific">Hibiscus syriacus</name>
    <name type="common">Rose of Sharon</name>
    <dbReference type="NCBI Taxonomy" id="106335"/>
    <lineage>
        <taxon>Eukaryota</taxon>
        <taxon>Viridiplantae</taxon>
        <taxon>Streptophyta</taxon>
        <taxon>Embryophyta</taxon>
        <taxon>Tracheophyta</taxon>
        <taxon>Spermatophyta</taxon>
        <taxon>Magnoliopsida</taxon>
        <taxon>eudicotyledons</taxon>
        <taxon>Gunneridae</taxon>
        <taxon>Pentapetalae</taxon>
        <taxon>rosids</taxon>
        <taxon>malvids</taxon>
        <taxon>Malvales</taxon>
        <taxon>Malvaceae</taxon>
        <taxon>Malvoideae</taxon>
        <taxon>Hibiscus</taxon>
    </lineage>
</organism>
<gene>
    <name evidence="3" type="ORF">F3Y22_tig00110328pilonHSYRG01139</name>
</gene>
<dbReference type="Pfam" id="PF06732">
    <property type="entry name" value="Pescadillo_N"/>
    <property type="match status" value="1"/>
</dbReference>
<evidence type="ECO:0000256" key="2">
    <source>
        <dbReference type="SAM" id="MobiDB-lite"/>
    </source>
</evidence>
<dbReference type="GO" id="GO:0005730">
    <property type="term" value="C:nucleolus"/>
    <property type="evidence" value="ECO:0007669"/>
    <property type="project" value="InterPro"/>
</dbReference>
<accession>A0A6A3B4Q0</accession>
<comment type="caution">
    <text evidence="3">The sequence shown here is derived from an EMBL/GenBank/DDBJ whole genome shotgun (WGS) entry which is preliminary data.</text>
</comment>
<sequence length="124" mass="13964">MNRGVVPSYFFKSSSNTTLTLLGFVNFQLYHSINVKYPPILDPRLEALAAYLYALSRYFDNNHRASVEEPQVVGSSSSEQEQEESNLRLAQLQHQLSVNEPGTLMHLVQDASNEVEEDGATRDC</sequence>
<protein>
    <submittedName>
        <fullName evidence="3">Uncharacterized protein</fullName>
    </submittedName>
</protein>
<proteinExistence type="predicted"/>
<dbReference type="GO" id="GO:0042254">
    <property type="term" value="P:ribosome biogenesis"/>
    <property type="evidence" value="ECO:0007669"/>
    <property type="project" value="InterPro"/>
</dbReference>
<feature type="compositionally biased region" description="Low complexity" evidence="2">
    <location>
        <begin position="68"/>
        <end position="79"/>
    </location>
</feature>
<name>A0A6A3B4Q0_HIBSY</name>
<comment type="subcellular location">
    <subcellularLocation>
        <location evidence="1">Nucleus</location>
    </subcellularLocation>
</comment>
<dbReference type="AlphaFoldDB" id="A0A6A3B4Q0"/>
<dbReference type="InterPro" id="IPR010613">
    <property type="entry name" value="PES"/>
</dbReference>